<evidence type="ECO:0000256" key="2">
    <source>
        <dbReference type="SAM" id="MobiDB-lite"/>
    </source>
</evidence>
<dbReference type="Pfam" id="PF17921">
    <property type="entry name" value="Integrase_H2C2"/>
    <property type="match status" value="1"/>
</dbReference>
<dbReference type="SUPFAM" id="SSF53098">
    <property type="entry name" value="Ribonuclease H-like"/>
    <property type="match status" value="1"/>
</dbReference>
<dbReference type="InterPro" id="IPR036397">
    <property type="entry name" value="RNaseH_sf"/>
</dbReference>
<comment type="caution">
    <text evidence="4">The sequence shown here is derived from an EMBL/GenBank/DDBJ whole genome shotgun (WGS) entry which is preliminary data.</text>
</comment>
<dbReference type="InterPro" id="IPR012337">
    <property type="entry name" value="RNaseH-like_sf"/>
</dbReference>
<protein>
    <recommendedName>
        <fullName evidence="3">Integrase catalytic domain-containing protein</fullName>
    </recommendedName>
</protein>
<organism evidence="4 5">
    <name type="scientific">Austropuccinia psidii MF-1</name>
    <dbReference type="NCBI Taxonomy" id="1389203"/>
    <lineage>
        <taxon>Eukaryota</taxon>
        <taxon>Fungi</taxon>
        <taxon>Dikarya</taxon>
        <taxon>Basidiomycota</taxon>
        <taxon>Pucciniomycotina</taxon>
        <taxon>Pucciniomycetes</taxon>
        <taxon>Pucciniales</taxon>
        <taxon>Sphaerophragmiaceae</taxon>
        <taxon>Austropuccinia</taxon>
    </lineage>
</organism>
<dbReference type="InterPro" id="IPR041588">
    <property type="entry name" value="Integrase_H2C2"/>
</dbReference>
<evidence type="ECO:0000256" key="1">
    <source>
        <dbReference type="ARBA" id="ARBA00022884"/>
    </source>
</evidence>
<dbReference type="EMBL" id="AVOT02015221">
    <property type="protein sequence ID" value="MBW0499344.1"/>
    <property type="molecule type" value="Genomic_DNA"/>
</dbReference>
<feature type="region of interest" description="Disordered" evidence="2">
    <location>
        <begin position="321"/>
        <end position="342"/>
    </location>
</feature>
<dbReference type="InterPro" id="IPR016197">
    <property type="entry name" value="Chromo-like_dom_sf"/>
</dbReference>
<evidence type="ECO:0000313" key="5">
    <source>
        <dbReference type="Proteomes" id="UP000765509"/>
    </source>
</evidence>
<dbReference type="Proteomes" id="UP000765509">
    <property type="component" value="Unassembled WGS sequence"/>
</dbReference>
<dbReference type="GO" id="GO:0015074">
    <property type="term" value="P:DNA integration"/>
    <property type="evidence" value="ECO:0007669"/>
    <property type="project" value="InterPro"/>
</dbReference>
<dbReference type="GO" id="GO:0005634">
    <property type="term" value="C:nucleus"/>
    <property type="evidence" value="ECO:0007669"/>
    <property type="project" value="UniProtKB-ARBA"/>
</dbReference>
<reference evidence="4" key="1">
    <citation type="submission" date="2021-03" db="EMBL/GenBank/DDBJ databases">
        <title>Draft genome sequence of rust myrtle Austropuccinia psidii MF-1, a brazilian biotype.</title>
        <authorList>
            <person name="Quecine M.C."/>
            <person name="Pachon D.M.R."/>
            <person name="Bonatelli M.L."/>
            <person name="Correr F.H."/>
            <person name="Franceschini L.M."/>
            <person name="Leite T.F."/>
            <person name="Margarido G.R.A."/>
            <person name="Almeida C.A."/>
            <person name="Ferrarezi J.A."/>
            <person name="Labate C.A."/>
        </authorList>
    </citation>
    <scope>NUCLEOTIDE SEQUENCE</scope>
    <source>
        <strain evidence="4">MF-1</strain>
    </source>
</reference>
<dbReference type="AlphaFoldDB" id="A0A9Q3HE63"/>
<dbReference type="GO" id="GO:0003723">
    <property type="term" value="F:RNA binding"/>
    <property type="evidence" value="ECO:0007669"/>
    <property type="project" value="UniProtKB-KW"/>
</dbReference>
<name>A0A9Q3HE63_9BASI</name>
<feature type="domain" description="Integrase catalytic" evidence="3">
    <location>
        <begin position="55"/>
        <end position="221"/>
    </location>
</feature>
<dbReference type="PANTHER" id="PTHR37984:SF5">
    <property type="entry name" value="PROTEIN NYNRIN-LIKE"/>
    <property type="match status" value="1"/>
</dbReference>
<dbReference type="PANTHER" id="PTHR37984">
    <property type="entry name" value="PROTEIN CBG26694"/>
    <property type="match status" value="1"/>
</dbReference>
<keyword evidence="5" id="KW-1185">Reference proteome</keyword>
<dbReference type="PROSITE" id="PS50994">
    <property type="entry name" value="INTEGRASE"/>
    <property type="match status" value="1"/>
</dbReference>
<accession>A0A9Q3HE63</accession>
<evidence type="ECO:0000259" key="3">
    <source>
        <dbReference type="PROSITE" id="PS50994"/>
    </source>
</evidence>
<proteinExistence type="predicted"/>
<keyword evidence="1" id="KW-0694">RNA-binding</keyword>
<dbReference type="SUPFAM" id="SSF54160">
    <property type="entry name" value="Chromo domain-like"/>
    <property type="match status" value="1"/>
</dbReference>
<dbReference type="InterPro" id="IPR050951">
    <property type="entry name" value="Retrovirus_Pol_polyprotein"/>
</dbReference>
<dbReference type="Gene3D" id="3.30.420.10">
    <property type="entry name" value="Ribonuclease H-like superfamily/Ribonuclease H"/>
    <property type="match status" value="1"/>
</dbReference>
<evidence type="ECO:0000313" key="4">
    <source>
        <dbReference type="EMBL" id="MBW0499344.1"/>
    </source>
</evidence>
<sequence>MGHMSEEMTKERVASTAWWLKWEQELSEYIKNCEKFQKANRKHWKKYGLLQQIEEPKHPWETINMDWVTGLVPGGRENFNTCLIVVDRFSKSVRCLPCHKEDTAFLFWNNIISTWGVPKIIISYRDPKCTSEFWTNLYEMLGTKLEFYKAYHPQTDGLAERMIQNMEDIIRRFCAYGMEYKDHEGYTHDWVTLLPAVQLAYNTSQNSTTGRSPSLVEKGWNPLFPVDHLKKNLLTIHPTARDFHDMWKKACDTAATCKAEAKEYNKQGWDKSHMEPDFKEGDQVLLIGKNEVEVKLIEEFHRKHPVFPMSLVKPYFQTEEDKFPSRKENPTPPEIVEVEDSPGPVKKIIKARKIRLNGKDQRQYLVGFKNQTEDKDKWLAEEATPDVNLHVR</sequence>
<dbReference type="InterPro" id="IPR001584">
    <property type="entry name" value="Integrase_cat-core"/>
</dbReference>
<dbReference type="OrthoDB" id="4360000at2759"/>
<gene>
    <name evidence="4" type="ORF">O181_039059</name>
</gene>